<dbReference type="InterPro" id="IPR000572">
    <property type="entry name" value="OxRdtase_Mopterin-bd_dom"/>
</dbReference>
<dbReference type="PANTHER" id="PTHR19372">
    <property type="entry name" value="SULFITE REDUCTASE"/>
    <property type="match status" value="1"/>
</dbReference>
<evidence type="ECO:0000259" key="5">
    <source>
        <dbReference type="Pfam" id="PF00174"/>
    </source>
</evidence>
<keyword evidence="4" id="KW-0560">Oxidoreductase</keyword>
<dbReference type="InterPro" id="IPR008335">
    <property type="entry name" value="Mopterin_OxRdtase_euk"/>
</dbReference>
<evidence type="ECO:0000256" key="1">
    <source>
        <dbReference type="ARBA" id="ARBA00001924"/>
    </source>
</evidence>
<dbReference type="InterPro" id="IPR036374">
    <property type="entry name" value="OxRdtase_Mopterin-bd_sf"/>
</dbReference>
<reference evidence="7" key="1">
    <citation type="submission" date="2021-11" db="EMBL/GenBank/DDBJ databases">
        <title>BS-T2-15 a new species belonging to the Comamonadaceae family isolated from the soil of a French oak forest.</title>
        <authorList>
            <person name="Mieszkin S."/>
            <person name="Alain K."/>
        </authorList>
    </citation>
    <scope>NUCLEOTIDE SEQUENCE</scope>
    <source>
        <strain evidence="7">BS-T2-15</strain>
    </source>
</reference>
<protein>
    <submittedName>
        <fullName evidence="7">Molybdopterin-dependent oxidoreductase</fullName>
    </submittedName>
</protein>
<evidence type="ECO:0000256" key="3">
    <source>
        <dbReference type="ARBA" id="ARBA00022723"/>
    </source>
</evidence>
<dbReference type="RefSeq" id="WP_275685373.1">
    <property type="nucleotide sequence ID" value="NZ_JAJLJH010000013.1"/>
</dbReference>
<keyword evidence="3" id="KW-0479">Metal-binding</keyword>
<dbReference type="GO" id="GO:0030151">
    <property type="term" value="F:molybdenum ion binding"/>
    <property type="evidence" value="ECO:0007669"/>
    <property type="project" value="InterPro"/>
</dbReference>
<keyword evidence="2" id="KW-0500">Molybdenum</keyword>
<dbReference type="GO" id="GO:0008482">
    <property type="term" value="F:sulfite oxidase activity"/>
    <property type="evidence" value="ECO:0007669"/>
    <property type="project" value="TreeGrafter"/>
</dbReference>
<accession>A0A9X1YN37</accession>
<proteinExistence type="predicted"/>
<organism evidence="7 8">
    <name type="scientific">Scleromatobacter humisilvae</name>
    <dbReference type="NCBI Taxonomy" id="2897159"/>
    <lineage>
        <taxon>Bacteria</taxon>
        <taxon>Pseudomonadati</taxon>
        <taxon>Pseudomonadota</taxon>
        <taxon>Betaproteobacteria</taxon>
        <taxon>Burkholderiales</taxon>
        <taxon>Sphaerotilaceae</taxon>
        <taxon>Scleromatobacter</taxon>
    </lineage>
</organism>
<evidence type="ECO:0000313" key="7">
    <source>
        <dbReference type="EMBL" id="MCK9689324.1"/>
    </source>
</evidence>
<gene>
    <name evidence="7" type="ORF">LPC04_26705</name>
</gene>
<dbReference type="GO" id="GO:0006790">
    <property type="term" value="P:sulfur compound metabolic process"/>
    <property type="evidence" value="ECO:0007669"/>
    <property type="project" value="TreeGrafter"/>
</dbReference>
<dbReference type="PANTHER" id="PTHR19372:SF7">
    <property type="entry name" value="SULFITE OXIDASE, MITOCHONDRIAL"/>
    <property type="match status" value="1"/>
</dbReference>
<dbReference type="GO" id="GO:0043546">
    <property type="term" value="F:molybdopterin cofactor binding"/>
    <property type="evidence" value="ECO:0007669"/>
    <property type="project" value="TreeGrafter"/>
</dbReference>
<name>A0A9X1YN37_9BURK</name>
<comment type="caution">
    <text evidence="7">The sequence shown here is derived from an EMBL/GenBank/DDBJ whole genome shotgun (WGS) entry which is preliminary data.</text>
</comment>
<dbReference type="Gene3D" id="3.90.420.10">
    <property type="entry name" value="Oxidoreductase, molybdopterin-binding domain"/>
    <property type="match status" value="1"/>
</dbReference>
<dbReference type="InterPro" id="IPR014756">
    <property type="entry name" value="Ig_E-set"/>
</dbReference>
<dbReference type="Pfam" id="PF03404">
    <property type="entry name" value="Mo-co_dimer"/>
    <property type="match status" value="1"/>
</dbReference>
<dbReference type="AlphaFoldDB" id="A0A9X1YN37"/>
<evidence type="ECO:0000313" key="8">
    <source>
        <dbReference type="Proteomes" id="UP001139353"/>
    </source>
</evidence>
<dbReference type="FunFam" id="3.90.420.10:FF:000007">
    <property type="entry name" value="Sulfite:cytochrome c oxidoreductase subunit A"/>
    <property type="match status" value="1"/>
</dbReference>
<evidence type="ECO:0000256" key="4">
    <source>
        <dbReference type="ARBA" id="ARBA00023002"/>
    </source>
</evidence>
<feature type="domain" description="Oxidoreductase molybdopterin-binding" evidence="5">
    <location>
        <begin position="94"/>
        <end position="265"/>
    </location>
</feature>
<dbReference type="EMBL" id="JAJLJH010000013">
    <property type="protein sequence ID" value="MCK9689324.1"/>
    <property type="molecule type" value="Genomic_DNA"/>
</dbReference>
<sequence>MTDLPRNRLRRRLVVGGGIAATGLGAFSRAARAQRTSVDLPVVNGHRELVAFPEKRPLIVLTTRPPQLETPFEVFNDGLITPNDAFFVRYHNAGIPTSIDGDRHVIKIGGNAAGKPFVLTMADLRTQYKPVELVAVNQCSGNSRALFNPRVTGGQLTNGAMGNARWVGVPLKDILVRAELKDSARQVTFDGLDLALMGGGDFVKALDIAQAMNGEVMIAYQMNGADLPMLNGYPVRLVVPGYYGTYWVKHLSEIQVIDQVFDGFWMKPAYRVPDNACACVEPGTAPAATRPIGRFNVRSFITSIGDGARVAAGSPLAVRGIAFDGGQGIREVAYSTDGGQSWREATLGQELGRFSFREFTFGFTPQAGGHDLRVRAFNRSGESQSMQALWQPAGYMRNVVESVKVTAI</sequence>
<dbReference type="Proteomes" id="UP001139353">
    <property type="component" value="Unassembled WGS sequence"/>
</dbReference>
<comment type="cofactor">
    <cofactor evidence="1">
        <name>Mo-molybdopterin</name>
        <dbReference type="ChEBI" id="CHEBI:71302"/>
    </cofactor>
</comment>
<evidence type="ECO:0000256" key="2">
    <source>
        <dbReference type="ARBA" id="ARBA00022505"/>
    </source>
</evidence>
<feature type="domain" description="Moybdenum cofactor oxidoreductase dimerisation" evidence="6">
    <location>
        <begin position="292"/>
        <end position="406"/>
    </location>
</feature>
<dbReference type="InterPro" id="IPR006311">
    <property type="entry name" value="TAT_signal"/>
</dbReference>
<dbReference type="PROSITE" id="PS51318">
    <property type="entry name" value="TAT"/>
    <property type="match status" value="1"/>
</dbReference>
<dbReference type="SUPFAM" id="SSF81296">
    <property type="entry name" value="E set domains"/>
    <property type="match status" value="1"/>
</dbReference>
<dbReference type="InterPro" id="IPR005066">
    <property type="entry name" value="MoCF_OxRdtse_dimer"/>
</dbReference>
<dbReference type="Pfam" id="PF00174">
    <property type="entry name" value="Oxidored_molyb"/>
    <property type="match status" value="1"/>
</dbReference>
<keyword evidence="8" id="KW-1185">Reference proteome</keyword>
<dbReference type="SUPFAM" id="SSF56524">
    <property type="entry name" value="Oxidoreductase molybdopterin-binding domain"/>
    <property type="match status" value="1"/>
</dbReference>
<dbReference type="GO" id="GO:0020037">
    <property type="term" value="F:heme binding"/>
    <property type="evidence" value="ECO:0007669"/>
    <property type="project" value="TreeGrafter"/>
</dbReference>
<evidence type="ECO:0000259" key="6">
    <source>
        <dbReference type="Pfam" id="PF03404"/>
    </source>
</evidence>
<dbReference type="Gene3D" id="2.60.40.650">
    <property type="match status" value="1"/>
</dbReference>
<dbReference type="PRINTS" id="PR00407">
    <property type="entry name" value="EUMOPTERIN"/>
</dbReference>